<dbReference type="PANTHER" id="PTHR24123">
    <property type="entry name" value="ANKYRIN REPEAT-CONTAINING"/>
    <property type="match status" value="1"/>
</dbReference>
<name>A0A6H5IM40_9HYME</name>
<keyword evidence="9" id="KW-1185">Reference proteome</keyword>
<dbReference type="InterPro" id="IPR051165">
    <property type="entry name" value="Multifunctional_ANK_Repeat"/>
</dbReference>
<proteinExistence type="predicted"/>
<dbReference type="SMART" id="SM00228">
    <property type="entry name" value="PDZ"/>
    <property type="match status" value="1"/>
</dbReference>
<dbReference type="SUPFAM" id="SSF54277">
    <property type="entry name" value="CAD &amp; PB1 domains"/>
    <property type="match status" value="1"/>
</dbReference>
<dbReference type="Pfam" id="PF13857">
    <property type="entry name" value="Ank_5"/>
    <property type="match status" value="1"/>
</dbReference>
<evidence type="ECO:0000256" key="4">
    <source>
        <dbReference type="SAM" id="Coils"/>
    </source>
</evidence>
<reference evidence="8 9" key="1">
    <citation type="submission" date="2020-02" db="EMBL/GenBank/DDBJ databases">
        <authorList>
            <person name="Ferguson B K."/>
        </authorList>
    </citation>
    <scope>NUCLEOTIDE SEQUENCE [LARGE SCALE GENOMIC DNA]</scope>
</reference>
<dbReference type="Pfam" id="PF12796">
    <property type="entry name" value="Ank_2"/>
    <property type="match status" value="5"/>
</dbReference>
<feature type="coiled-coil region" evidence="4">
    <location>
        <begin position="452"/>
        <end position="479"/>
    </location>
</feature>
<evidence type="ECO:0000256" key="5">
    <source>
        <dbReference type="SAM" id="MobiDB-lite"/>
    </source>
</evidence>
<evidence type="ECO:0000256" key="1">
    <source>
        <dbReference type="ARBA" id="ARBA00022737"/>
    </source>
</evidence>
<dbReference type="InterPro" id="IPR053793">
    <property type="entry name" value="PB1-like"/>
</dbReference>
<dbReference type="InterPro" id="IPR001478">
    <property type="entry name" value="PDZ"/>
</dbReference>
<gene>
    <name evidence="8" type="ORF">TBRA_LOCUS7589</name>
</gene>
<feature type="region of interest" description="Disordered" evidence="5">
    <location>
        <begin position="256"/>
        <end position="287"/>
    </location>
</feature>
<feature type="domain" description="PB1" evidence="7">
    <location>
        <begin position="16"/>
        <end position="98"/>
    </location>
</feature>
<feature type="repeat" description="ANK" evidence="3">
    <location>
        <begin position="994"/>
        <end position="1026"/>
    </location>
</feature>
<dbReference type="InterPro" id="IPR036034">
    <property type="entry name" value="PDZ_sf"/>
</dbReference>
<feature type="domain" description="PDZ" evidence="6">
    <location>
        <begin position="157"/>
        <end position="251"/>
    </location>
</feature>
<dbReference type="PANTHER" id="PTHR24123:SF33">
    <property type="entry name" value="PROTEIN HOS4"/>
    <property type="match status" value="1"/>
</dbReference>
<feature type="coiled-coil region" evidence="4">
    <location>
        <begin position="1263"/>
        <end position="1290"/>
    </location>
</feature>
<dbReference type="InterPro" id="IPR002110">
    <property type="entry name" value="Ankyrin_rpt"/>
</dbReference>
<feature type="repeat" description="ANK" evidence="3">
    <location>
        <begin position="772"/>
        <end position="804"/>
    </location>
</feature>
<dbReference type="PROSITE" id="PS50297">
    <property type="entry name" value="ANK_REP_REGION"/>
    <property type="match status" value="6"/>
</dbReference>
<feature type="coiled-coil region" evidence="4">
    <location>
        <begin position="1456"/>
        <end position="1575"/>
    </location>
</feature>
<dbReference type="PROSITE" id="PS50088">
    <property type="entry name" value="ANK_REPEAT"/>
    <property type="match status" value="6"/>
</dbReference>
<feature type="compositionally biased region" description="Basic residues" evidence="5">
    <location>
        <begin position="518"/>
        <end position="529"/>
    </location>
</feature>
<sequence length="1734" mass="196848">MSTHKPHHHANVNSNIVAVKSKFDADIIRFSTSSWTSTSYEEFRKLLAQEHDIPPEMGFDIWYTDPTDGDLLPINNDNNLARALVAAKPLLRILIQRQGDGLEDINGYNTLKPKNLISSILGGTPGKPKPLAISNPHDFRQVSAIIDVDILPETCRRVKLLKHGLDKPLGFYIKDGESYRVGPGGGIEKVPGVFISRLVPGGLAEGTGLLAVNDEVLEVNGIEVAGKTLDQVTDMMVANSSNLIITVKPANQRAALAAPRRGSYSRNSQLSSGSQQSMQSAATGSDEDADEIVDLTGVNIHDDAASGDGSSTGHHHHHHNRFTQHDQGSGAKDASRMSFSDYGFDIFPYFGGRSRRQNRQRAIGGGGLADGDCRPFRKRRQKQKPQQQVVHADSCYQRIIEHLIELGTLAENQLARVKGELAKYKQIELSEEQIEKLRNVKDAELGRSEEQNRYLESIMDKMKSEIQVLEDNSRVERAESRQAAIGHPGQGELVATGDDEAAAAREGRSAQAEPRAGRRDRKVARHRSAAQRQVRQGQEQLKSLRDDYNLKDKQQRYQFLSKLSPLTRDWEGQLPNLRDIFQEEEIDWLLEASVDQRFRLYGDDFIHFAVKTGYKDEPKVDENGNPLLCRTTAVHRAAYKYRCYTFEIFEIYNRFDLNYTDESGLTHFHAACTFLSCKESINKFLEAGHDPNHLHQNTGESPLHFAIKHKIGEAVELLMKRGANPNLANKNGLTPLHVACMHDYELYSFMDTIIEYSTDQYRPVKVNARTNLGNTPLHLALENGYENLVRLLLENGADPNEANNEGSTPLHIICQNKYSYINSAKKLFYISSNNHQLVQLNARDKFGRTPLHLALENGHENLVRLLLKDDADPNEANDEGSTPLHIICQNKYNYINLAETLFEISSDKYQSVQLNVRDKFGRTPLHLALENGHENLVRLLLENDADPNEANDEGSTPLHIICQNKYNYINLAETLFEISSDKYQSVQLNARDKFGRTPLHLALENGHENLVRLLLENDADPNEANDEGSTPLHIICQNKCNYINLAETLFEISSDKHQSVQLNVRDKFGRTPLHLALKNGHKELVQWLLRNGADPNVANDEGSTPLHIISERDTALFGDIKDLVELFFKIVDEQHLTVQIDTRDKLGRTPMQLAVVNLSPDVLELQEALEEASTSEERLSQCKAQLLTMESEVSRLVRDLSQVFGAGVAHVAGSCCDDVNDTEPSSSGNSDIGDLAAVHAHEEEEEQQQQQQPDQAKLLSRGFERLMREHERCAKQRADLARQIQRLRSEDRAKRDSDIRSAAENFRSVKTDMKKIVDDLLLRIDAQRRLEETEQAYMGVVKEASAALEKLRASIDEHRDYRECENFLLLELERMQQALRRSDDALRSMIEETTSTELLPVIEERDSDDCIEQQRPFTVKNVTTQRILQCVENSNQIVTRITAILTQNSIIKSMYKDDLEHQLNVALSELDDMDVQKSQLQDDLERSRGKCQQLVSDLDKCRYLLAEKNNELQSVVRQMQDRLQVSLEKIDDMNNRLALAEESYVILKLEKNERIESLEKQLRQEQSKLKESLDCNDLLYSKLLEAGETIKQLERSVIQDTVRKVDLDALQLLQDQVADLVEEKNELVTRLRQLESHLYALQRDRTKVKHHLDRVSVENQDLERQIDVFKRENEKLLMGQKQKTREHTQELIDNVDHLVKRFEQFNKAVVTKPAAIDPAVQALQQQVREQKDKV</sequence>
<dbReference type="OrthoDB" id="5868434at2759"/>
<dbReference type="InterPro" id="IPR000270">
    <property type="entry name" value="PB1_dom"/>
</dbReference>
<dbReference type="SMART" id="SM00666">
    <property type="entry name" value="PB1"/>
    <property type="match status" value="1"/>
</dbReference>
<feature type="coiled-coil region" evidence="4">
    <location>
        <begin position="1610"/>
        <end position="1679"/>
    </location>
</feature>
<feature type="repeat" description="ANK" evidence="3">
    <location>
        <begin position="1068"/>
        <end position="1100"/>
    </location>
</feature>
<dbReference type="Gene3D" id="3.10.20.90">
    <property type="entry name" value="Phosphatidylinositol 3-kinase Catalytic Subunit, Chain A, domain 1"/>
    <property type="match status" value="1"/>
</dbReference>
<keyword evidence="4" id="KW-0175">Coiled coil</keyword>
<evidence type="ECO:0000313" key="8">
    <source>
        <dbReference type="EMBL" id="CAB0035701.1"/>
    </source>
</evidence>
<dbReference type="Pfam" id="PF00564">
    <property type="entry name" value="PB1"/>
    <property type="match status" value="1"/>
</dbReference>
<dbReference type="InterPro" id="IPR036770">
    <property type="entry name" value="Ankyrin_rpt-contain_sf"/>
</dbReference>
<dbReference type="SMART" id="SM00248">
    <property type="entry name" value="ANK"/>
    <property type="match status" value="13"/>
</dbReference>
<feature type="compositionally biased region" description="Polar residues" evidence="5">
    <location>
        <begin position="530"/>
        <end position="539"/>
    </location>
</feature>
<feature type="coiled-coil region" evidence="4">
    <location>
        <begin position="1341"/>
        <end position="1392"/>
    </location>
</feature>
<evidence type="ECO:0000313" key="9">
    <source>
        <dbReference type="Proteomes" id="UP000479190"/>
    </source>
</evidence>
<dbReference type="PROSITE" id="PS50106">
    <property type="entry name" value="PDZ"/>
    <property type="match status" value="1"/>
</dbReference>
<feature type="region of interest" description="Disordered" evidence="5">
    <location>
        <begin position="300"/>
        <end position="334"/>
    </location>
</feature>
<feature type="repeat" description="ANK" evidence="3">
    <location>
        <begin position="920"/>
        <end position="952"/>
    </location>
</feature>
<dbReference type="PRINTS" id="PR01415">
    <property type="entry name" value="ANKYRIN"/>
</dbReference>
<evidence type="ECO:0000259" key="7">
    <source>
        <dbReference type="PROSITE" id="PS51745"/>
    </source>
</evidence>
<dbReference type="Proteomes" id="UP000479190">
    <property type="component" value="Unassembled WGS sequence"/>
</dbReference>
<dbReference type="EMBL" id="CADCXV010000795">
    <property type="protein sequence ID" value="CAB0035701.1"/>
    <property type="molecule type" value="Genomic_DNA"/>
</dbReference>
<keyword evidence="1" id="KW-0677">Repeat</keyword>
<dbReference type="SUPFAM" id="SSF48403">
    <property type="entry name" value="Ankyrin repeat"/>
    <property type="match status" value="2"/>
</dbReference>
<accession>A0A6H5IM40</accession>
<evidence type="ECO:0000256" key="2">
    <source>
        <dbReference type="ARBA" id="ARBA00023043"/>
    </source>
</evidence>
<dbReference type="Pfam" id="PF00595">
    <property type="entry name" value="PDZ"/>
    <property type="match status" value="1"/>
</dbReference>
<feature type="region of interest" description="Disordered" evidence="5">
    <location>
        <begin position="480"/>
        <end position="539"/>
    </location>
</feature>
<feature type="compositionally biased region" description="Low complexity" evidence="5">
    <location>
        <begin position="264"/>
        <end position="280"/>
    </location>
</feature>
<feature type="repeat" description="ANK" evidence="3">
    <location>
        <begin position="846"/>
        <end position="878"/>
    </location>
</feature>
<dbReference type="PROSITE" id="PS51745">
    <property type="entry name" value="PB1"/>
    <property type="match status" value="1"/>
</dbReference>
<feature type="repeat" description="ANK" evidence="3">
    <location>
        <begin position="698"/>
        <end position="730"/>
    </location>
</feature>
<organism evidence="8 9">
    <name type="scientific">Trichogramma brassicae</name>
    <dbReference type="NCBI Taxonomy" id="86971"/>
    <lineage>
        <taxon>Eukaryota</taxon>
        <taxon>Metazoa</taxon>
        <taxon>Ecdysozoa</taxon>
        <taxon>Arthropoda</taxon>
        <taxon>Hexapoda</taxon>
        <taxon>Insecta</taxon>
        <taxon>Pterygota</taxon>
        <taxon>Neoptera</taxon>
        <taxon>Endopterygota</taxon>
        <taxon>Hymenoptera</taxon>
        <taxon>Apocrita</taxon>
        <taxon>Proctotrupomorpha</taxon>
        <taxon>Chalcidoidea</taxon>
        <taxon>Trichogrammatidae</taxon>
        <taxon>Trichogramma</taxon>
    </lineage>
</organism>
<dbReference type="Gene3D" id="2.30.42.10">
    <property type="match status" value="1"/>
</dbReference>
<evidence type="ECO:0000259" key="6">
    <source>
        <dbReference type="PROSITE" id="PS50106"/>
    </source>
</evidence>
<dbReference type="CDD" id="cd06718">
    <property type="entry name" value="PDZ_Par6-like"/>
    <property type="match status" value="1"/>
</dbReference>
<dbReference type="Gene3D" id="1.25.40.20">
    <property type="entry name" value="Ankyrin repeat-containing domain"/>
    <property type="match status" value="5"/>
</dbReference>
<evidence type="ECO:0000256" key="3">
    <source>
        <dbReference type="PROSITE-ProRule" id="PRU00023"/>
    </source>
</evidence>
<protein>
    <recommendedName>
        <fullName evidence="10">PDZ domain-containing protein</fullName>
    </recommendedName>
</protein>
<dbReference type="FunFam" id="2.30.42.10:FF:000030">
    <property type="entry name" value="Partitioning defective 6 homolog beta"/>
    <property type="match status" value="1"/>
</dbReference>
<evidence type="ECO:0008006" key="10">
    <source>
        <dbReference type="Google" id="ProtNLM"/>
    </source>
</evidence>
<dbReference type="SUPFAM" id="SSF50156">
    <property type="entry name" value="PDZ domain-like"/>
    <property type="match status" value="1"/>
</dbReference>
<feature type="compositionally biased region" description="Basic residues" evidence="5">
    <location>
        <begin position="313"/>
        <end position="322"/>
    </location>
</feature>
<keyword evidence="2 3" id="KW-0040">ANK repeat</keyword>